<accession>A9NKF4</accession>
<protein>
    <submittedName>
        <fullName evidence="1">Uncharacterized protein</fullName>
    </submittedName>
</protein>
<name>A9NKF4_PICSI</name>
<sequence>MNHTIKLVFRLETKLCFKKHEHLMSYGITFNLAGKSLSVFSLIEFLEVILLLFKFV</sequence>
<dbReference type="AlphaFoldDB" id="A9NKF4"/>
<dbReference type="EMBL" id="EF081733">
    <property type="protein sequence ID" value="ABK21115.1"/>
    <property type="molecule type" value="mRNA"/>
</dbReference>
<proteinExistence type="evidence at transcript level"/>
<evidence type="ECO:0000313" key="1">
    <source>
        <dbReference type="EMBL" id="ABK21115.1"/>
    </source>
</evidence>
<organism evidence="1">
    <name type="scientific">Picea sitchensis</name>
    <name type="common">Sitka spruce</name>
    <name type="synonym">Pinus sitchensis</name>
    <dbReference type="NCBI Taxonomy" id="3332"/>
    <lineage>
        <taxon>Eukaryota</taxon>
        <taxon>Viridiplantae</taxon>
        <taxon>Streptophyta</taxon>
        <taxon>Embryophyta</taxon>
        <taxon>Tracheophyta</taxon>
        <taxon>Spermatophyta</taxon>
        <taxon>Pinopsida</taxon>
        <taxon>Pinidae</taxon>
        <taxon>Conifers I</taxon>
        <taxon>Pinales</taxon>
        <taxon>Pinaceae</taxon>
        <taxon>Picea</taxon>
    </lineage>
</organism>
<reference evidence="1" key="1">
    <citation type="journal article" date="2008" name="BMC Genomics">
        <title>A conifer genomics resource of 200,000 spruce (Picea spp.) ESTs and 6,464 high-quality, sequence-finished full-length cDNAs for Sitka spruce (Picea sitchensis).</title>
        <authorList>
            <person name="Ralph S.G."/>
            <person name="Chun H.J."/>
            <person name="Kolosova N."/>
            <person name="Cooper D."/>
            <person name="Oddy C."/>
            <person name="Ritland C.E."/>
            <person name="Kirkpatrick R."/>
            <person name="Moore R."/>
            <person name="Barber S."/>
            <person name="Holt R.A."/>
            <person name="Jones S.J."/>
            <person name="Marra M.A."/>
            <person name="Douglas C.J."/>
            <person name="Ritland K."/>
            <person name="Bohlmann J."/>
        </authorList>
    </citation>
    <scope>NUCLEOTIDE SEQUENCE</scope>
    <source>
        <tissue evidence="1">Bark</tissue>
    </source>
</reference>